<feature type="region of interest" description="Disordered" evidence="3">
    <location>
        <begin position="29"/>
        <end position="136"/>
    </location>
</feature>
<reference evidence="5" key="2">
    <citation type="submission" date="2023-03" db="EMBL/GenBank/DDBJ databases">
        <authorList>
            <person name="Zhang Z."/>
        </authorList>
    </citation>
    <scope>NUCLEOTIDE SEQUENCE</scope>
    <source>
        <strain evidence="5">DSA</strain>
    </source>
</reference>
<keyword evidence="4" id="KW-1133">Transmembrane helix</keyword>
<dbReference type="Proteomes" id="UP001172911">
    <property type="component" value="Unassembled WGS sequence"/>
</dbReference>
<proteinExistence type="inferred from homology"/>
<accession>A0AAW7ZAQ6</accession>
<dbReference type="EMBL" id="JARPTC010000003">
    <property type="protein sequence ID" value="MDO7786156.1"/>
    <property type="molecule type" value="Genomic_DNA"/>
</dbReference>
<gene>
    <name evidence="5" type="ORF">P6N53_02835</name>
</gene>
<keyword evidence="6" id="KW-1185">Reference proteome</keyword>
<feature type="transmembrane region" description="Helical" evidence="4">
    <location>
        <begin position="432"/>
        <end position="450"/>
    </location>
</feature>
<protein>
    <submittedName>
        <fullName evidence="5">Spore germination protein</fullName>
    </submittedName>
</protein>
<comment type="caution">
    <text evidence="5">The sequence shown here is derived from an EMBL/GenBank/DDBJ whole genome shotgun (WGS) entry which is preliminary data.</text>
</comment>
<dbReference type="Pfam" id="PF03323">
    <property type="entry name" value="GerA"/>
    <property type="match status" value="1"/>
</dbReference>
<evidence type="ECO:0000256" key="2">
    <source>
        <dbReference type="ARBA" id="ARBA00023136"/>
    </source>
</evidence>
<sequence>MPAKTNIGDDMNIWKELKKVFSFESNIDQEGFILEETPAEKKFEEKQKKSGESNEKIEGYEETKQELNQDKKDSKKPQSKLKNRKHIRKGLDKRGLEAKQGEQTEERLSGEGQEQEAKHQRIKKPLKVSESQGHHDPRKVSMILEYNKERIRDIYDLPTNKDLIIRELTIATEPPVQAFVVFMEGLSDKTIINRDILKPLMLLSNIQETVKAHLLIDYVQKSLLPGNQVTSHSTFKEITEGVNYGSTALFIEGCNQALVVETKGWEHRGVDKPQNEMVVRGPQEAFTEMLRVNTGLIRRYVRSSDLTTEMIKVGNTSNTDIAVMYMKNIANDKLVKEVKRRINSIKTDGIVDIGILEQFIEDSPWNVAPQVMATERPDRTAYMLLRGKIAILMDGNPYVLLVPTTLFDQLHSQEDYYLRPIYGSLLRLVRGFAFYVAFLTPGVYLAIVLFHREMIPTELLLSIMGARERVPFPSIIEVIVMEVSFELIREAGVRVPGVMGTTIGIVGALILGQAAVQANIVSPILVIIVAVTGLANFAIPSYSMQFSLRIMRFAYIILGYMLGFVGIAFGLFAQMHMMAHLKSFGVPYLAPMAPTTSTTGDVVLRKPVFSWEKRPDFLNTKSPQFQPKISRRWVLESSKREKKR</sequence>
<evidence type="ECO:0000256" key="1">
    <source>
        <dbReference type="ARBA" id="ARBA00005278"/>
    </source>
</evidence>
<organism evidence="5 6">
    <name type="scientific">Desulforamulus aquiferis</name>
    <dbReference type="NCBI Taxonomy" id="1397668"/>
    <lineage>
        <taxon>Bacteria</taxon>
        <taxon>Bacillati</taxon>
        <taxon>Bacillota</taxon>
        <taxon>Clostridia</taxon>
        <taxon>Eubacteriales</taxon>
        <taxon>Peptococcaceae</taxon>
        <taxon>Desulforamulus</taxon>
    </lineage>
</organism>
<dbReference type="GO" id="GO:0009847">
    <property type="term" value="P:spore germination"/>
    <property type="evidence" value="ECO:0007669"/>
    <property type="project" value="InterPro"/>
</dbReference>
<feature type="transmembrane region" description="Helical" evidence="4">
    <location>
        <begin position="553"/>
        <end position="573"/>
    </location>
</feature>
<dbReference type="InterPro" id="IPR050768">
    <property type="entry name" value="UPF0353/GerABKA_families"/>
</dbReference>
<feature type="compositionally biased region" description="Basic residues" evidence="3">
    <location>
        <begin position="77"/>
        <end position="88"/>
    </location>
</feature>
<dbReference type="PANTHER" id="PTHR22550">
    <property type="entry name" value="SPORE GERMINATION PROTEIN"/>
    <property type="match status" value="1"/>
</dbReference>
<evidence type="ECO:0000256" key="4">
    <source>
        <dbReference type="SAM" id="Phobius"/>
    </source>
</evidence>
<evidence type="ECO:0000256" key="3">
    <source>
        <dbReference type="SAM" id="MobiDB-lite"/>
    </source>
</evidence>
<feature type="compositionally biased region" description="Basic and acidic residues" evidence="3">
    <location>
        <begin position="89"/>
        <end position="119"/>
    </location>
</feature>
<keyword evidence="4" id="KW-0812">Transmembrane</keyword>
<name>A0AAW7ZAQ6_9FIRM</name>
<keyword evidence="2 4" id="KW-0472">Membrane</keyword>
<evidence type="ECO:0000313" key="6">
    <source>
        <dbReference type="Proteomes" id="UP001172911"/>
    </source>
</evidence>
<feature type="compositionally biased region" description="Basic and acidic residues" evidence="3">
    <location>
        <begin position="38"/>
        <end position="76"/>
    </location>
</feature>
<feature type="transmembrane region" description="Helical" evidence="4">
    <location>
        <begin position="520"/>
        <end position="541"/>
    </location>
</feature>
<dbReference type="PANTHER" id="PTHR22550:SF5">
    <property type="entry name" value="LEUCINE ZIPPER PROTEIN 4"/>
    <property type="match status" value="1"/>
</dbReference>
<dbReference type="AlphaFoldDB" id="A0AAW7ZAQ6"/>
<dbReference type="InterPro" id="IPR004995">
    <property type="entry name" value="Spore_Ger"/>
</dbReference>
<evidence type="ECO:0000313" key="5">
    <source>
        <dbReference type="EMBL" id="MDO7786156.1"/>
    </source>
</evidence>
<reference evidence="5" key="1">
    <citation type="journal article" date="2023" name="J. Hazard. Mater.">
        <title>Anaerobic biodegradation of pyrene and benzo[a]pyrene by a new sulfate-reducing Desulforamulus aquiferis strain DSA.</title>
        <authorList>
            <person name="Zhang Z."/>
            <person name="Sun J."/>
            <person name="Gong X."/>
            <person name="Wang C."/>
            <person name="Wang H."/>
        </authorList>
    </citation>
    <scope>NUCLEOTIDE SEQUENCE</scope>
    <source>
        <strain evidence="5">DSA</strain>
    </source>
</reference>
<feature type="transmembrane region" description="Helical" evidence="4">
    <location>
        <begin position="495"/>
        <end position="514"/>
    </location>
</feature>
<dbReference type="GO" id="GO:0016020">
    <property type="term" value="C:membrane"/>
    <property type="evidence" value="ECO:0007669"/>
    <property type="project" value="InterPro"/>
</dbReference>
<comment type="similarity">
    <text evidence="1">Belongs to the GerABKA family.</text>
</comment>